<accession>H6L0D6</accession>
<keyword evidence="2" id="KW-1185">Reference proteome</keyword>
<proteinExistence type="predicted"/>
<dbReference type="KEGG" id="sgn:SGRA_0627"/>
<dbReference type="OrthoDB" id="1452819at2"/>
<gene>
    <name evidence="1" type="ordered locus">SGRA_0627</name>
</gene>
<evidence type="ECO:0000313" key="2">
    <source>
        <dbReference type="Proteomes" id="UP000007519"/>
    </source>
</evidence>
<dbReference type="PANTHER" id="PTHR35609:SF1">
    <property type="entry name" value="MACRO DOMAIN-CONTAINING PROTEIN"/>
    <property type="match status" value="1"/>
</dbReference>
<dbReference type="EMBL" id="CP002831">
    <property type="protein sequence ID" value="AFC23366.1"/>
    <property type="molecule type" value="Genomic_DNA"/>
</dbReference>
<reference evidence="1 2" key="1">
    <citation type="journal article" date="2012" name="Stand. Genomic Sci.">
        <title>Complete genome sequencing and analysis of Saprospira grandis str. Lewin, a predatory marine bacterium.</title>
        <authorList>
            <person name="Saw J.H."/>
            <person name="Yuryev A."/>
            <person name="Kanbe M."/>
            <person name="Hou S."/>
            <person name="Young A.G."/>
            <person name="Aizawa S."/>
            <person name="Alam M."/>
        </authorList>
    </citation>
    <scope>NUCLEOTIDE SEQUENCE [LARGE SCALE GENOMIC DNA]</scope>
    <source>
        <strain evidence="1 2">Lewin</strain>
    </source>
</reference>
<organism evidence="1 2">
    <name type="scientific">Saprospira grandis (strain Lewin)</name>
    <dbReference type="NCBI Taxonomy" id="984262"/>
    <lineage>
        <taxon>Bacteria</taxon>
        <taxon>Pseudomonadati</taxon>
        <taxon>Bacteroidota</taxon>
        <taxon>Saprospiria</taxon>
        <taxon>Saprospirales</taxon>
        <taxon>Saprospiraceae</taxon>
        <taxon>Saprospira</taxon>
    </lineage>
</organism>
<dbReference type="Proteomes" id="UP000007519">
    <property type="component" value="Chromosome"/>
</dbReference>
<protein>
    <submittedName>
        <fullName evidence="1">Uncharacterized protein</fullName>
    </submittedName>
</protein>
<name>H6L0D6_SAPGL</name>
<dbReference type="eggNOG" id="ENOG502Z8FE">
    <property type="taxonomic scope" value="Bacteria"/>
</dbReference>
<evidence type="ECO:0000313" key="1">
    <source>
        <dbReference type="EMBL" id="AFC23366.1"/>
    </source>
</evidence>
<dbReference type="RefSeq" id="WP_014373610.1">
    <property type="nucleotide sequence ID" value="NC_016940.1"/>
</dbReference>
<dbReference type="AlphaFoldDB" id="H6L0D6"/>
<sequence length="321" mass="35759">MWFEQLFGFAEQKPAKTRANFRLDGEYLESLVNGKRYAWGRLACPSLADLRARAQPCASPGPLKLSELVGDVQQLHIKEEADGLFQVASQFNLLEMARPSLRPEDGIGIYEYDRTQGPAAAIACGAGTVYRNYFVPMEQQLGQTAGQQLNMIADLLTALNCEDYQYQNGYLFMEKASLLKVNEQLAQLSTAEKEALKGKLRVGVQWRAEVTLSSEKKRQSQIYASALPIAYSALAQEDWQPLAQLILSASYEMSFYLALENWQKHGNSRLYLTLLGAGVFGNPLPWVLAAIEEAKTKFINCPLEVKVVSYGQANPALQSLF</sequence>
<dbReference type="PANTHER" id="PTHR35609">
    <property type="entry name" value="MACRO DOMAIN-CONTAINING PROTEIN"/>
    <property type="match status" value="1"/>
</dbReference>
<dbReference type="HOGENOM" id="CLU_033483_0_0_10"/>